<keyword evidence="6" id="KW-1185">Reference proteome</keyword>
<evidence type="ECO:0000313" key="5">
    <source>
        <dbReference type="EMBL" id="CTQ72658.1"/>
    </source>
</evidence>
<evidence type="ECO:0000256" key="1">
    <source>
        <dbReference type="ARBA" id="ARBA00006484"/>
    </source>
</evidence>
<evidence type="ECO:0000259" key="4">
    <source>
        <dbReference type="SMART" id="SM00822"/>
    </source>
</evidence>
<dbReference type="PRINTS" id="PR00080">
    <property type="entry name" value="SDRFAMILY"/>
</dbReference>
<sequence>MSKIEGKAVLVTGANRGIGRAFVTALLERGAAKVYAAARQPETLNDVVAESNGKVVPVKLDVTKPEDIAAAAKHKDVALVINNAGTAGFSSFTNPDAADRGRSEMETNYFGTLNVSQAFASILKANGGGAIINLGSIASHVNFPVLGTYSASKAAVHSLTQGLRAELAEQGTQVVGVYPGPVDTDMAEKFETDKTSPQEVVRQILDALDNGEENVFPDPTSTQLYEQFLAAPDATAKFVGQTYLPA</sequence>
<gene>
    <name evidence="5" type="ORF">LAX5112_03260</name>
</gene>
<evidence type="ECO:0000313" key="6">
    <source>
        <dbReference type="Proteomes" id="UP000053235"/>
    </source>
</evidence>
<dbReference type="Gene3D" id="3.40.50.720">
    <property type="entry name" value="NAD(P)-binding Rossmann-like Domain"/>
    <property type="match status" value="1"/>
</dbReference>
<dbReference type="AlphaFoldDB" id="A0A0M7AC31"/>
<dbReference type="NCBIfam" id="NF006118">
    <property type="entry name" value="PRK08264.1-4"/>
    <property type="match status" value="1"/>
</dbReference>
<dbReference type="PANTHER" id="PTHR42901">
    <property type="entry name" value="ALCOHOL DEHYDROGENASE"/>
    <property type="match status" value="1"/>
</dbReference>
<evidence type="ECO:0000256" key="3">
    <source>
        <dbReference type="RuleBase" id="RU000363"/>
    </source>
</evidence>
<dbReference type="RefSeq" id="WP_055672679.1">
    <property type="nucleotide sequence ID" value="NZ_CXWD01000012.1"/>
</dbReference>
<dbReference type="SUPFAM" id="SSF51735">
    <property type="entry name" value="NAD(P)-binding Rossmann-fold domains"/>
    <property type="match status" value="1"/>
</dbReference>
<dbReference type="InterPro" id="IPR020904">
    <property type="entry name" value="Sc_DH/Rdtase_CS"/>
</dbReference>
<accession>A0A0M7AC31</accession>
<name>A0A0M7AC31_9HYPH</name>
<dbReference type="GO" id="GO:0016491">
    <property type="term" value="F:oxidoreductase activity"/>
    <property type="evidence" value="ECO:0007669"/>
    <property type="project" value="UniProtKB-KW"/>
</dbReference>
<dbReference type="PANTHER" id="PTHR42901:SF1">
    <property type="entry name" value="ALCOHOL DEHYDROGENASE"/>
    <property type="match status" value="1"/>
</dbReference>
<dbReference type="STRING" id="388408.LAX5112_03260"/>
<comment type="similarity">
    <text evidence="1 3">Belongs to the short-chain dehydrogenases/reductases (SDR) family.</text>
</comment>
<dbReference type="EMBL" id="CXWD01000012">
    <property type="protein sequence ID" value="CTQ72658.1"/>
    <property type="molecule type" value="Genomic_DNA"/>
</dbReference>
<evidence type="ECO:0000256" key="2">
    <source>
        <dbReference type="ARBA" id="ARBA00023002"/>
    </source>
</evidence>
<dbReference type="PRINTS" id="PR00081">
    <property type="entry name" value="GDHRDH"/>
</dbReference>
<reference evidence="6" key="1">
    <citation type="submission" date="2015-07" db="EMBL/GenBank/DDBJ databases">
        <authorList>
            <person name="Rodrigo-Torres Lidia"/>
            <person name="Arahal R.David."/>
        </authorList>
    </citation>
    <scope>NUCLEOTIDE SEQUENCE [LARGE SCALE GENOMIC DNA]</scope>
    <source>
        <strain evidence="6">CECT 5112</strain>
    </source>
</reference>
<dbReference type="Proteomes" id="UP000053235">
    <property type="component" value="Unassembled WGS sequence"/>
</dbReference>
<dbReference type="InterPro" id="IPR057326">
    <property type="entry name" value="KR_dom"/>
</dbReference>
<dbReference type="InterPro" id="IPR002347">
    <property type="entry name" value="SDR_fam"/>
</dbReference>
<protein>
    <submittedName>
        <fullName evidence="5">Putative oxidoreductase</fullName>
        <ecNumber evidence="5">1.-.-.-</ecNumber>
    </submittedName>
</protein>
<keyword evidence="2 5" id="KW-0560">Oxidoreductase</keyword>
<organism evidence="5 6">
    <name type="scientific">Roseibium alexandrii</name>
    <dbReference type="NCBI Taxonomy" id="388408"/>
    <lineage>
        <taxon>Bacteria</taxon>
        <taxon>Pseudomonadati</taxon>
        <taxon>Pseudomonadota</taxon>
        <taxon>Alphaproteobacteria</taxon>
        <taxon>Hyphomicrobiales</taxon>
        <taxon>Stappiaceae</taxon>
        <taxon>Roseibium</taxon>
    </lineage>
</organism>
<dbReference type="InterPro" id="IPR036291">
    <property type="entry name" value="NAD(P)-bd_dom_sf"/>
</dbReference>
<feature type="domain" description="Ketoreductase" evidence="4">
    <location>
        <begin position="7"/>
        <end position="184"/>
    </location>
</feature>
<dbReference type="PROSITE" id="PS00061">
    <property type="entry name" value="ADH_SHORT"/>
    <property type="match status" value="1"/>
</dbReference>
<dbReference type="EC" id="1.-.-.-" evidence="5"/>
<dbReference type="Pfam" id="PF00106">
    <property type="entry name" value="adh_short"/>
    <property type="match status" value="1"/>
</dbReference>
<proteinExistence type="inferred from homology"/>
<dbReference type="SMART" id="SM00822">
    <property type="entry name" value="PKS_KR"/>
    <property type="match status" value="1"/>
</dbReference>